<feature type="compositionally biased region" description="Basic and acidic residues" evidence="1">
    <location>
        <begin position="36"/>
        <end position="60"/>
    </location>
</feature>
<evidence type="ECO:0000313" key="2">
    <source>
        <dbReference type="EMBL" id="TXK22526.1"/>
    </source>
</evidence>
<dbReference type="EMBL" id="VRTY01000152">
    <property type="protein sequence ID" value="TXK22526.1"/>
    <property type="molecule type" value="Genomic_DNA"/>
</dbReference>
<sequence length="101" mass="10965">MQTAVINDVSKDSCLYTTSNTSTNNNNNDSAYDNSNPKDKAGEDPGVGTEHKGEKHKEIEGFAESASIPSVGPARAHPVDAYTIHSLWLTGDPEQHFVLHR</sequence>
<name>A0A5C8IND6_9BACT</name>
<evidence type="ECO:0000256" key="1">
    <source>
        <dbReference type="SAM" id="MobiDB-lite"/>
    </source>
</evidence>
<dbReference type="RefSeq" id="WP_116544994.1">
    <property type="nucleotide sequence ID" value="NZ_VRTY01000152.1"/>
</dbReference>
<feature type="compositionally biased region" description="Low complexity" evidence="1">
    <location>
        <begin position="16"/>
        <end position="35"/>
    </location>
</feature>
<comment type="caution">
    <text evidence="2">The sequence shown here is derived from an EMBL/GenBank/DDBJ whole genome shotgun (WGS) entry which is preliminary data.</text>
</comment>
<dbReference type="AlphaFoldDB" id="A0A5C8IND6"/>
<feature type="region of interest" description="Disordered" evidence="1">
    <location>
        <begin position="1"/>
        <end position="71"/>
    </location>
</feature>
<protein>
    <submittedName>
        <fullName evidence="2">Uncharacterized protein</fullName>
    </submittedName>
</protein>
<keyword evidence="3" id="KW-1185">Reference proteome</keyword>
<reference evidence="2 3" key="1">
    <citation type="submission" date="2019-08" db="EMBL/GenBank/DDBJ databases">
        <authorList>
            <person name="Shi S."/>
        </authorList>
    </citation>
    <scope>NUCLEOTIDE SEQUENCE [LARGE SCALE GENOMIC DNA]</scope>
    <source>
        <strain evidence="2 3">GY10130</strain>
    </source>
</reference>
<organism evidence="2 3">
    <name type="scientific">Pontibacter qinzhouensis</name>
    <dbReference type="NCBI Taxonomy" id="2603253"/>
    <lineage>
        <taxon>Bacteria</taxon>
        <taxon>Pseudomonadati</taxon>
        <taxon>Bacteroidota</taxon>
        <taxon>Cytophagia</taxon>
        <taxon>Cytophagales</taxon>
        <taxon>Hymenobacteraceae</taxon>
        <taxon>Pontibacter</taxon>
    </lineage>
</organism>
<proteinExistence type="predicted"/>
<accession>A0A5C8IND6</accession>
<gene>
    <name evidence="2" type="ORF">FVR03_22890</name>
</gene>
<dbReference type="Proteomes" id="UP000321926">
    <property type="component" value="Unassembled WGS sequence"/>
</dbReference>
<evidence type="ECO:0000313" key="3">
    <source>
        <dbReference type="Proteomes" id="UP000321926"/>
    </source>
</evidence>
<dbReference type="OrthoDB" id="9853090at2"/>